<dbReference type="AlphaFoldDB" id="A0A1C3RJ24"/>
<proteinExistence type="predicted"/>
<accession>A0A1C3RJ24</accession>
<dbReference type="OrthoDB" id="7266652at2"/>
<evidence type="ECO:0000313" key="3">
    <source>
        <dbReference type="Proteomes" id="UP000231658"/>
    </source>
</evidence>
<dbReference type="Proteomes" id="UP000231658">
    <property type="component" value="Unassembled WGS sequence"/>
</dbReference>
<dbReference type="STRING" id="1867952.MTBPR1_50019"/>
<organism evidence="2 3">
    <name type="scientific">Candidatus Terasakiella magnetica</name>
    <dbReference type="NCBI Taxonomy" id="1867952"/>
    <lineage>
        <taxon>Bacteria</taxon>
        <taxon>Pseudomonadati</taxon>
        <taxon>Pseudomonadota</taxon>
        <taxon>Alphaproteobacteria</taxon>
        <taxon>Rhodospirillales</taxon>
        <taxon>Terasakiellaceae</taxon>
        <taxon>Terasakiella</taxon>
    </lineage>
</organism>
<gene>
    <name evidence="2" type="ORF">MTBPR1_50019</name>
</gene>
<dbReference type="InterPro" id="IPR024096">
    <property type="entry name" value="NO_sig/Golgi_transp_ligand-bd"/>
</dbReference>
<dbReference type="GO" id="GO:0020037">
    <property type="term" value="F:heme binding"/>
    <property type="evidence" value="ECO:0007669"/>
    <property type="project" value="InterPro"/>
</dbReference>
<keyword evidence="3" id="KW-1185">Reference proteome</keyword>
<dbReference type="PANTHER" id="PTHR45655">
    <property type="entry name" value="GUANYLATE CYCLASE SOLUBLE SUBUNIT BETA-2"/>
    <property type="match status" value="1"/>
</dbReference>
<dbReference type="InterPro" id="IPR038158">
    <property type="entry name" value="H-NOX_domain_sf"/>
</dbReference>
<dbReference type="SUPFAM" id="SSF111126">
    <property type="entry name" value="Ligand-binding domain in the NO signalling and Golgi transport"/>
    <property type="match status" value="1"/>
</dbReference>
<evidence type="ECO:0000313" key="2">
    <source>
        <dbReference type="EMBL" id="SCA57263.1"/>
    </source>
</evidence>
<name>A0A1C3RJ24_9PROT</name>
<dbReference type="Pfam" id="PF07700">
    <property type="entry name" value="HNOB"/>
    <property type="match status" value="1"/>
</dbReference>
<feature type="domain" description="Heme NO-binding" evidence="1">
    <location>
        <begin position="3"/>
        <end position="161"/>
    </location>
</feature>
<dbReference type="PANTHER" id="PTHR45655:SF13">
    <property type="entry name" value="SOLUBLE GUANYLATE CYCLASE GCY-32-RELATED"/>
    <property type="match status" value="1"/>
</dbReference>
<dbReference type="EMBL" id="FLYE01000044">
    <property type="protein sequence ID" value="SCA57263.1"/>
    <property type="molecule type" value="Genomic_DNA"/>
</dbReference>
<sequence length="183" mass="20457">MLGIVFSEFTEMVEEVFSADMVDDILDDCDLESGGAYTAVGAYSHHEIIALVVALSKRTGMEVDDLVKAFGKHLATVFSERYPVFFTSVDNSFDFFKSVDGHIHKEVLKLYPNATLPKFTYEEPDENTLVMHYSSVRPFSVLAKGLIEGTLDYFGEEASVDCVNHSTEDENKVEFTIRRTSAA</sequence>
<protein>
    <submittedName>
        <fullName evidence="2">Heme NO binding domain protein</fullName>
    </submittedName>
</protein>
<dbReference type="RefSeq" id="WP_069189317.1">
    <property type="nucleotide sequence ID" value="NZ_FLYE01000044.1"/>
</dbReference>
<dbReference type="Gene3D" id="3.90.1520.10">
    <property type="entry name" value="H-NOX domain"/>
    <property type="match status" value="1"/>
</dbReference>
<dbReference type="InterPro" id="IPR011644">
    <property type="entry name" value="Heme_NO-bd"/>
</dbReference>
<evidence type="ECO:0000259" key="1">
    <source>
        <dbReference type="Pfam" id="PF07700"/>
    </source>
</evidence>
<reference evidence="2 3" key="1">
    <citation type="submission" date="2016-07" db="EMBL/GenBank/DDBJ databases">
        <authorList>
            <person name="Lefevre C.T."/>
        </authorList>
    </citation>
    <scope>NUCLEOTIDE SEQUENCE [LARGE SCALE GENOMIC DNA]</scope>
    <source>
        <strain evidence="2">PR1</strain>
    </source>
</reference>